<evidence type="ECO:0000259" key="1">
    <source>
        <dbReference type="Pfam" id="PF12937"/>
    </source>
</evidence>
<dbReference type="AlphaFoldDB" id="A0A9P4KH04"/>
<dbReference type="InterPro" id="IPR036047">
    <property type="entry name" value="F-box-like_dom_sf"/>
</dbReference>
<dbReference type="Gene3D" id="1.20.1280.50">
    <property type="match status" value="1"/>
</dbReference>
<comment type="caution">
    <text evidence="2">The sequence shown here is derived from an EMBL/GenBank/DDBJ whole genome shotgun (WGS) entry which is preliminary data.</text>
</comment>
<protein>
    <recommendedName>
        <fullName evidence="1">F-box domain-containing protein</fullName>
    </recommendedName>
</protein>
<name>A0A9P4KH04_9PLEO</name>
<dbReference type="InterPro" id="IPR001810">
    <property type="entry name" value="F-box_dom"/>
</dbReference>
<dbReference type="SUPFAM" id="SSF81383">
    <property type="entry name" value="F-box domain"/>
    <property type="match status" value="1"/>
</dbReference>
<keyword evidence="3" id="KW-1185">Reference proteome</keyword>
<dbReference type="Pfam" id="PF12937">
    <property type="entry name" value="F-box-like"/>
    <property type="match status" value="1"/>
</dbReference>
<proteinExistence type="predicted"/>
<reference evidence="3" key="1">
    <citation type="journal article" date="2020" name="Stud. Mycol.">
        <title>101 Dothideomycetes genomes: A test case for predicting lifestyles and emergence of pathogens.</title>
        <authorList>
            <person name="Haridas S."/>
            <person name="Albert R."/>
            <person name="Binder M."/>
            <person name="Bloem J."/>
            <person name="LaButti K."/>
            <person name="Salamov A."/>
            <person name="Andreopoulos B."/>
            <person name="Baker S."/>
            <person name="Barry K."/>
            <person name="Bills G."/>
            <person name="Bluhm B."/>
            <person name="Cannon C."/>
            <person name="Castanera R."/>
            <person name="Culley D."/>
            <person name="Daum C."/>
            <person name="Ezra D."/>
            <person name="Gonzalez J."/>
            <person name="Henrissat B."/>
            <person name="Kuo A."/>
            <person name="Liang C."/>
            <person name="Lipzen A."/>
            <person name="Lutzoni F."/>
            <person name="Magnuson J."/>
            <person name="Mondo S."/>
            <person name="Nolan M."/>
            <person name="Ohm R."/>
            <person name="Pangilinan J."/>
            <person name="Park H.-J."/>
            <person name="Ramirez L."/>
            <person name="Alfaro M."/>
            <person name="Sun H."/>
            <person name="Tritt A."/>
            <person name="Yoshinaga Y."/>
            <person name="Zwiers L.-H."/>
            <person name="Turgeon B."/>
            <person name="Goodwin S."/>
            <person name="Spatafora J."/>
            <person name="Crous P."/>
            <person name="Grigoriev I."/>
        </authorList>
    </citation>
    <scope>NUCLEOTIDE SEQUENCE [LARGE SCALE GENOMIC DNA]</scope>
    <source>
        <strain evidence="3">CBS 304.66</strain>
    </source>
</reference>
<organism evidence="2 3">
    <name type="scientific">Lojkania enalia</name>
    <dbReference type="NCBI Taxonomy" id="147567"/>
    <lineage>
        <taxon>Eukaryota</taxon>
        <taxon>Fungi</taxon>
        <taxon>Dikarya</taxon>
        <taxon>Ascomycota</taxon>
        <taxon>Pezizomycotina</taxon>
        <taxon>Dothideomycetes</taxon>
        <taxon>Pleosporomycetidae</taxon>
        <taxon>Pleosporales</taxon>
        <taxon>Pleosporales incertae sedis</taxon>
        <taxon>Lojkania</taxon>
    </lineage>
</organism>
<dbReference type="Proteomes" id="UP000800093">
    <property type="component" value="Unassembled WGS sequence"/>
</dbReference>
<gene>
    <name evidence="2" type="ORF">CC78DRAFT_529585</name>
</gene>
<dbReference type="OrthoDB" id="3791801at2759"/>
<evidence type="ECO:0000313" key="2">
    <source>
        <dbReference type="EMBL" id="KAF2268957.1"/>
    </source>
</evidence>
<feature type="domain" description="F-box" evidence="1">
    <location>
        <begin position="4"/>
        <end position="49"/>
    </location>
</feature>
<accession>A0A9P4KH04</accession>
<sequence length="554" mass="62798">MAQFWDLPPETMANVFAFIRLKQDQKSICLVCRVWRDLMAPYLWHTLCTTLLETPSRTLRTLIQPTNSILPHVRRLAVLPGHTDVPETAAAAAYDNLMLLLRALPRDRLQAFNFRYFYTPHSIYLLLLSQQKLTTLHLGRLLASKKHVYNESVRMGSIYPTSTIASLEHITIRISPPRSLYQLFRDNLRFVLENAPKFKRLRLRFSSGGYSVPQIGNIPKDLFEGPGQSPAFPHILQIEQLYLSMLPFSDEAGVLLRYIDFRRLQLLRIHYCKNLATLLTSIAASFAAGNYSLRYLKVDTSLLSYAETQRQRGAIVALLRSFSGLVHLGVNTRRMRPLDPNVIIGHSNTLTSLLSHSTATNGSPALWSVQELATILEACVNIKQLGIALPHIDLGPLNDLGSEFGFTTQSEYDVKSRLEAVLETIARHPNIHTLRILSVPTFANFDYRLGQTEGDGITGSELRYMQIAMQHFATQLMRFLHRNGSKIKVLAICPGDTVKKRLKRREPDANGHRWPDYFYIKGKMVDAMGREEIVASPFRSVAEMIESNILEDGV</sequence>
<dbReference type="EMBL" id="ML986584">
    <property type="protein sequence ID" value="KAF2268957.1"/>
    <property type="molecule type" value="Genomic_DNA"/>
</dbReference>
<evidence type="ECO:0000313" key="3">
    <source>
        <dbReference type="Proteomes" id="UP000800093"/>
    </source>
</evidence>